<feature type="region of interest" description="Disordered" evidence="6">
    <location>
        <begin position="37"/>
        <end position="67"/>
    </location>
</feature>
<feature type="transmembrane region" description="Helical" evidence="7">
    <location>
        <begin position="412"/>
        <end position="440"/>
    </location>
</feature>
<feature type="signal peptide" evidence="8">
    <location>
        <begin position="1"/>
        <end position="21"/>
    </location>
</feature>
<evidence type="ECO:0000256" key="1">
    <source>
        <dbReference type="ARBA" id="ARBA00007824"/>
    </source>
</evidence>
<dbReference type="EC" id="3.1.1.4" evidence="2"/>
<keyword evidence="7" id="KW-1133">Transmembrane helix</keyword>
<feature type="domain" description="LRAT" evidence="9">
    <location>
        <begin position="306"/>
        <end position="410"/>
    </location>
</feature>
<organism evidence="10 11">
    <name type="scientific">Effrenium voratum</name>
    <dbReference type="NCBI Taxonomy" id="2562239"/>
    <lineage>
        <taxon>Eukaryota</taxon>
        <taxon>Sar</taxon>
        <taxon>Alveolata</taxon>
        <taxon>Dinophyceae</taxon>
        <taxon>Suessiales</taxon>
        <taxon>Symbiodiniaceae</taxon>
        <taxon>Effrenium</taxon>
    </lineage>
</organism>
<keyword evidence="7" id="KW-0812">Transmembrane</keyword>
<keyword evidence="4" id="KW-0378">Hydrolase</keyword>
<evidence type="ECO:0000313" key="10">
    <source>
        <dbReference type="EMBL" id="CAJ1396452.1"/>
    </source>
</evidence>
<keyword evidence="7" id="KW-0472">Membrane</keyword>
<dbReference type="InterPro" id="IPR051496">
    <property type="entry name" value="H-rev107_PLA/AT"/>
</dbReference>
<evidence type="ECO:0000259" key="9">
    <source>
        <dbReference type="PROSITE" id="PS51934"/>
    </source>
</evidence>
<name>A0AA36IYR4_9DINO</name>
<proteinExistence type="inferred from homology"/>
<dbReference type="Proteomes" id="UP001178507">
    <property type="component" value="Unassembled WGS sequence"/>
</dbReference>
<dbReference type="Gene3D" id="3.90.1720.10">
    <property type="entry name" value="endopeptidase domain like (from Nostoc punctiforme)"/>
    <property type="match status" value="1"/>
</dbReference>
<dbReference type="GO" id="GO:0070292">
    <property type="term" value="P:N-acylphosphatidylethanolamine metabolic process"/>
    <property type="evidence" value="ECO:0007669"/>
    <property type="project" value="TreeGrafter"/>
</dbReference>
<reference evidence="10" key="1">
    <citation type="submission" date="2023-08" db="EMBL/GenBank/DDBJ databases">
        <authorList>
            <person name="Chen Y."/>
            <person name="Shah S."/>
            <person name="Dougan E. K."/>
            <person name="Thang M."/>
            <person name="Chan C."/>
        </authorList>
    </citation>
    <scope>NUCLEOTIDE SEQUENCE</scope>
</reference>
<comment type="caution">
    <text evidence="10">The sequence shown here is derived from an EMBL/GenBank/DDBJ whole genome shotgun (WGS) entry which is preliminary data.</text>
</comment>
<keyword evidence="8" id="KW-0732">Signal</keyword>
<accession>A0AA36IYR4</accession>
<evidence type="ECO:0000256" key="2">
    <source>
        <dbReference type="ARBA" id="ARBA00013278"/>
    </source>
</evidence>
<evidence type="ECO:0000256" key="8">
    <source>
        <dbReference type="SAM" id="SignalP"/>
    </source>
</evidence>
<evidence type="ECO:0000256" key="3">
    <source>
        <dbReference type="ARBA" id="ARBA00022679"/>
    </source>
</evidence>
<feature type="transmembrane region" description="Helical" evidence="7">
    <location>
        <begin position="270"/>
        <end position="288"/>
    </location>
</feature>
<keyword evidence="11" id="KW-1185">Reference proteome</keyword>
<dbReference type="EMBL" id="CAUJNA010003232">
    <property type="protein sequence ID" value="CAJ1396452.1"/>
    <property type="molecule type" value="Genomic_DNA"/>
</dbReference>
<evidence type="ECO:0000256" key="6">
    <source>
        <dbReference type="SAM" id="MobiDB-lite"/>
    </source>
</evidence>
<evidence type="ECO:0000256" key="4">
    <source>
        <dbReference type="ARBA" id="ARBA00022801"/>
    </source>
</evidence>
<dbReference type="PANTHER" id="PTHR13943">
    <property type="entry name" value="HRAS-LIKE SUPPRESSOR - RELATED"/>
    <property type="match status" value="1"/>
</dbReference>
<dbReference type="Pfam" id="PF04970">
    <property type="entry name" value="LRAT"/>
    <property type="match status" value="1"/>
</dbReference>
<dbReference type="GO" id="GO:0004623">
    <property type="term" value="F:phospholipase A2 activity"/>
    <property type="evidence" value="ECO:0007669"/>
    <property type="project" value="UniProtKB-EC"/>
</dbReference>
<dbReference type="PANTHER" id="PTHR13943:SF77">
    <property type="entry name" value="LRAT DOMAIN-CONTAINING PROTEIN"/>
    <property type="match status" value="1"/>
</dbReference>
<sequence length="509" mass="56163">MSGFRWAILGALCLCLRKAPSWVSPWASRPTMGITAGARSEGSRLARGAVMSPPPRTAPPETSEKQASKSGEWLECLIQHEHKADTQKKHAEVWVLRRRHFNFFRRLLMLRGFHAFSSTSELKCRDRTIDVSMNCVDCVRLLQGGFYGHMGVAVPAHPPQSSVNGCLALSQALNVSAHPADDQTSGSWDSARTSQYAFCNTMSQQAAARPPPLFRRLTQGREDVGEKLAHRRWFKPDGPSARCLVFQLNFETAQLPSRLQINFQGPGKSLGSTWILLGFALAQAAELYRAPPKNRRNMAAHDFEPGDHIQRRRYDHHAIFVAWQENPEGFVVHHPIGKRTNPLRGKIRHEVRNLRDYTLARALAVQRPSNPDEVLQRALSRVGESGYNLIWKNCEHFTEWCMTGQHRSRQVFGALVGLPQGACLGAVVGAALVPAATLGGSPTLGKWAVAMGLMAAPVKWHFVVGGVLCAAPIGAVMGLVSIRMLARLRRPALVRRESASILSPTVSIA</sequence>
<evidence type="ECO:0000256" key="5">
    <source>
        <dbReference type="ARBA" id="ARBA00023098"/>
    </source>
</evidence>
<keyword evidence="5" id="KW-0443">Lipid metabolism</keyword>
<protein>
    <recommendedName>
        <fullName evidence="2">phospholipase A2</fullName>
        <ecNumber evidence="2">3.1.1.4</ecNumber>
    </recommendedName>
</protein>
<evidence type="ECO:0000313" key="11">
    <source>
        <dbReference type="Proteomes" id="UP001178507"/>
    </source>
</evidence>
<dbReference type="PROSITE" id="PS51934">
    <property type="entry name" value="LRAT"/>
    <property type="match status" value="1"/>
</dbReference>
<feature type="transmembrane region" description="Helical" evidence="7">
    <location>
        <begin position="460"/>
        <end position="486"/>
    </location>
</feature>
<dbReference type="GO" id="GO:0016410">
    <property type="term" value="F:N-acyltransferase activity"/>
    <property type="evidence" value="ECO:0007669"/>
    <property type="project" value="TreeGrafter"/>
</dbReference>
<dbReference type="AlphaFoldDB" id="A0AA36IYR4"/>
<dbReference type="InterPro" id="IPR007053">
    <property type="entry name" value="LRAT_dom"/>
</dbReference>
<keyword evidence="3" id="KW-0808">Transferase</keyword>
<dbReference type="GO" id="GO:0008970">
    <property type="term" value="F:phospholipase A1 activity"/>
    <property type="evidence" value="ECO:0007669"/>
    <property type="project" value="TreeGrafter"/>
</dbReference>
<comment type="similarity">
    <text evidence="1">Belongs to the H-rev107 family.</text>
</comment>
<gene>
    <name evidence="10" type="ORF">EVOR1521_LOCUS20682</name>
</gene>
<dbReference type="GO" id="GO:0005737">
    <property type="term" value="C:cytoplasm"/>
    <property type="evidence" value="ECO:0007669"/>
    <property type="project" value="TreeGrafter"/>
</dbReference>
<evidence type="ECO:0000256" key="7">
    <source>
        <dbReference type="SAM" id="Phobius"/>
    </source>
</evidence>
<feature type="chain" id="PRO_5041341279" description="phospholipase A2" evidence="8">
    <location>
        <begin position="22"/>
        <end position="509"/>
    </location>
</feature>